<evidence type="ECO:0000313" key="3">
    <source>
        <dbReference type="EMBL" id="RGE61815.1"/>
    </source>
</evidence>
<dbReference type="RefSeq" id="WP_117544397.1">
    <property type="nucleotide sequence ID" value="NZ_JBKUNB010000014.1"/>
</dbReference>
<evidence type="ECO:0000256" key="1">
    <source>
        <dbReference type="SAM" id="MobiDB-lite"/>
    </source>
</evidence>
<dbReference type="Proteomes" id="UP000260812">
    <property type="component" value="Unassembled WGS sequence"/>
</dbReference>
<dbReference type="AlphaFoldDB" id="A0A3E3I717"/>
<evidence type="ECO:0000259" key="2">
    <source>
        <dbReference type="SMART" id="SM00901"/>
    </source>
</evidence>
<evidence type="ECO:0000313" key="4">
    <source>
        <dbReference type="Proteomes" id="UP000260812"/>
    </source>
</evidence>
<feature type="domain" description="FRG" evidence="2">
    <location>
        <begin position="212"/>
        <end position="305"/>
    </location>
</feature>
<dbReference type="GeneID" id="97987153"/>
<dbReference type="SMART" id="SM00901">
    <property type="entry name" value="FRG"/>
    <property type="match status" value="1"/>
</dbReference>
<dbReference type="Pfam" id="PF08867">
    <property type="entry name" value="FRG"/>
    <property type="match status" value="1"/>
</dbReference>
<protein>
    <submittedName>
        <fullName evidence="3">FRG domain-containing protein</fullName>
    </submittedName>
</protein>
<dbReference type="InterPro" id="IPR014966">
    <property type="entry name" value="FRG-dom"/>
</dbReference>
<sequence>MEKYKEKLRSDAQQLAEYADTSEYLTRAFFHIFGKKLLEEGYVDCSYILGALGKGTYYSRLKAQDSALYTLYAGSCITSENLEIMINYMSSIIGTQDRELTPLEEEALVFWIFLPYLGVSKREKRLEYLKAVLNRFIREWDGKYIDTTPPSEEKPLSEAKAAAEPSVQNPLPERNLLEKNGVIYDANSCELELIENVSSYVKDISDMRQSNTNHILYFRGHSRLSYELLPGIKRSRNWMVNENRMYQELILRCTQDFAQCQSHLDYLVEMQHYGLPTRLLDITENPLVALYFACCSSRDSVGEVIVLQTETASTKYARSDTAAILAAIPVFDYAFQTKLYELCVNGIPEERDREYLQYAAKLAGDVKSKNPGFEPRIRKKDLLSHVFIMPLRSNPRIMKQDGSFILCGLGDGRGEGNSLRTLRYRNKSGKKLIFIVKNKENILSELDLFSINKAALFPEIDDVAEYIKEKYTK</sequence>
<comment type="caution">
    <text evidence="3">The sequence shown here is derived from an EMBL/GenBank/DDBJ whole genome shotgun (WGS) entry which is preliminary data.</text>
</comment>
<accession>A0A3E3I717</accession>
<dbReference type="EMBL" id="QVLV01000005">
    <property type="protein sequence ID" value="RGE61815.1"/>
    <property type="molecule type" value="Genomic_DNA"/>
</dbReference>
<name>A0A3E3I717_9FIRM</name>
<organism evidence="3 4">
    <name type="scientific">Eisenbergiella massiliensis</name>
    <dbReference type="NCBI Taxonomy" id="1720294"/>
    <lineage>
        <taxon>Bacteria</taxon>
        <taxon>Bacillati</taxon>
        <taxon>Bacillota</taxon>
        <taxon>Clostridia</taxon>
        <taxon>Lachnospirales</taxon>
        <taxon>Lachnospiraceae</taxon>
        <taxon>Eisenbergiella</taxon>
    </lineage>
</organism>
<feature type="region of interest" description="Disordered" evidence="1">
    <location>
        <begin position="148"/>
        <end position="167"/>
    </location>
</feature>
<reference evidence="3" key="1">
    <citation type="submission" date="2018-08" db="EMBL/GenBank/DDBJ databases">
        <title>A genome reference for cultivated species of the human gut microbiota.</title>
        <authorList>
            <person name="Zou Y."/>
            <person name="Xue W."/>
            <person name="Luo G."/>
        </authorList>
    </citation>
    <scope>NUCLEOTIDE SEQUENCE [LARGE SCALE GENOMIC DNA]</scope>
    <source>
        <strain evidence="3">TF05-5AC</strain>
    </source>
</reference>
<proteinExistence type="predicted"/>
<gene>
    <name evidence="3" type="ORF">DXC51_09740</name>
</gene>
<keyword evidence="4" id="KW-1185">Reference proteome</keyword>